<feature type="compositionally biased region" description="Pro residues" evidence="1">
    <location>
        <begin position="164"/>
        <end position="178"/>
    </location>
</feature>
<keyword evidence="3" id="KW-1185">Reference proteome</keyword>
<comment type="caution">
    <text evidence="2">The sequence shown here is derived from an EMBL/GenBank/DDBJ whole genome shotgun (WGS) entry which is preliminary data.</text>
</comment>
<feature type="compositionally biased region" description="Polar residues" evidence="1">
    <location>
        <begin position="326"/>
        <end position="362"/>
    </location>
</feature>
<reference evidence="2" key="1">
    <citation type="submission" date="2020-11" db="EMBL/GenBank/DDBJ databases">
        <authorList>
            <consortium name="DOE Joint Genome Institute"/>
            <person name="Ahrendt S."/>
            <person name="Riley R."/>
            <person name="Andreopoulos W."/>
            <person name="Labutti K."/>
            <person name="Pangilinan J."/>
            <person name="Ruiz-Duenas F.J."/>
            <person name="Barrasa J.M."/>
            <person name="Sanchez-Garcia M."/>
            <person name="Camarero S."/>
            <person name="Miyauchi S."/>
            <person name="Serrano A."/>
            <person name="Linde D."/>
            <person name="Babiker R."/>
            <person name="Drula E."/>
            <person name="Ayuso-Fernandez I."/>
            <person name="Pacheco R."/>
            <person name="Padilla G."/>
            <person name="Ferreira P."/>
            <person name="Barriuso J."/>
            <person name="Kellner H."/>
            <person name="Castanera R."/>
            <person name="Alfaro M."/>
            <person name="Ramirez L."/>
            <person name="Pisabarro A.G."/>
            <person name="Kuo A."/>
            <person name="Tritt A."/>
            <person name="Lipzen A."/>
            <person name="He G."/>
            <person name="Yan M."/>
            <person name="Ng V."/>
            <person name="Cullen D."/>
            <person name="Martin F."/>
            <person name="Rosso M.-N."/>
            <person name="Henrissat B."/>
            <person name="Hibbett D."/>
            <person name="Martinez A.T."/>
            <person name="Grigoriev I.V."/>
        </authorList>
    </citation>
    <scope>NUCLEOTIDE SEQUENCE</scope>
    <source>
        <strain evidence="2">MF-IS2</strain>
    </source>
</reference>
<dbReference type="AlphaFoldDB" id="A0A9P6C8K8"/>
<feature type="region of interest" description="Disordered" evidence="1">
    <location>
        <begin position="462"/>
        <end position="489"/>
    </location>
</feature>
<protein>
    <submittedName>
        <fullName evidence="2">Uncharacterized protein</fullName>
    </submittedName>
</protein>
<organism evidence="2 3">
    <name type="scientific">Macrolepiota fuliginosa MF-IS2</name>
    <dbReference type="NCBI Taxonomy" id="1400762"/>
    <lineage>
        <taxon>Eukaryota</taxon>
        <taxon>Fungi</taxon>
        <taxon>Dikarya</taxon>
        <taxon>Basidiomycota</taxon>
        <taxon>Agaricomycotina</taxon>
        <taxon>Agaricomycetes</taxon>
        <taxon>Agaricomycetidae</taxon>
        <taxon>Agaricales</taxon>
        <taxon>Agaricineae</taxon>
        <taxon>Agaricaceae</taxon>
        <taxon>Macrolepiota</taxon>
    </lineage>
</organism>
<feature type="compositionally biased region" description="Polar residues" evidence="1">
    <location>
        <begin position="105"/>
        <end position="119"/>
    </location>
</feature>
<feature type="region of interest" description="Disordered" evidence="1">
    <location>
        <begin position="1"/>
        <end position="55"/>
    </location>
</feature>
<feature type="compositionally biased region" description="Acidic residues" evidence="1">
    <location>
        <begin position="35"/>
        <end position="48"/>
    </location>
</feature>
<feature type="region of interest" description="Disordered" evidence="1">
    <location>
        <begin position="153"/>
        <end position="259"/>
    </location>
</feature>
<dbReference type="Proteomes" id="UP000807342">
    <property type="component" value="Unassembled WGS sequence"/>
</dbReference>
<dbReference type="OrthoDB" id="2943593at2759"/>
<feature type="region of interest" description="Disordered" evidence="1">
    <location>
        <begin position="313"/>
        <end position="442"/>
    </location>
</feature>
<evidence type="ECO:0000256" key="1">
    <source>
        <dbReference type="SAM" id="MobiDB-lite"/>
    </source>
</evidence>
<evidence type="ECO:0000313" key="2">
    <source>
        <dbReference type="EMBL" id="KAF9452349.1"/>
    </source>
</evidence>
<name>A0A9P6C8K8_9AGAR</name>
<gene>
    <name evidence="2" type="ORF">P691DRAFT_233825</name>
</gene>
<sequence length="489" mass="53279">MSLRTARSMGDVSQQPSPLLPHDLSSFTGTHLTESDVDDDDDSDDDFYFDFPQPPSISHALRRMRSSPWYSQHLAAISRPERRHSVSPLIQHPDGWPRPGPPSEPQYSTDSAYSSTQNRSLETASEIFLARGMLSRPEEEAFETCELLRPPIQREPLIPRRQEPLPPPAPAPSIPLPRLPRIIRKVASMRSDSKRESSVEPPASSRRSVPKIRSLKFMSGSMGLGNTKEEGKRGWSLSRPTSFQRPKAPPGGGPSYSYTNGGTSDHLGYSSCSRMPLEYASPAVYSNPCLIGHMADLHSNSVTFSQDGRFDLSRGSSTLAPPFAQRATSSSPSAMRRYSNNSCANGATLSHSMGPEQSCSSISHDRPASGSQRPPHSFYNIRNEGKGRSASSSALLQGAKSFINITPERRKSGRSKSRSSNSGFGNESGSAGHQMGSAMKEKGEKMKRLLVRASSGVVDWGRQLRGRTVKPTTVNSTPRGLAPLTGMQG</sequence>
<proteinExistence type="predicted"/>
<accession>A0A9P6C8K8</accession>
<feature type="region of interest" description="Disordered" evidence="1">
    <location>
        <begin position="79"/>
        <end position="119"/>
    </location>
</feature>
<feature type="compositionally biased region" description="Low complexity" evidence="1">
    <location>
        <begin position="418"/>
        <end position="432"/>
    </location>
</feature>
<evidence type="ECO:0000313" key="3">
    <source>
        <dbReference type="Proteomes" id="UP000807342"/>
    </source>
</evidence>
<dbReference type="EMBL" id="MU151072">
    <property type="protein sequence ID" value="KAF9452349.1"/>
    <property type="molecule type" value="Genomic_DNA"/>
</dbReference>